<proteinExistence type="predicted"/>
<keyword evidence="1" id="KW-1133">Transmembrane helix</keyword>
<dbReference type="PANTHER" id="PTHR34980:SF2">
    <property type="entry name" value="INNER MEMBRANE PROTEIN YHAH-RELATED"/>
    <property type="match status" value="1"/>
</dbReference>
<evidence type="ECO:0000313" key="3">
    <source>
        <dbReference type="Proteomes" id="UP001326613"/>
    </source>
</evidence>
<feature type="transmembrane region" description="Helical" evidence="1">
    <location>
        <begin position="25"/>
        <end position="43"/>
    </location>
</feature>
<keyword evidence="3" id="KW-1185">Reference proteome</keyword>
<evidence type="ECO:0000256" key="1">
    <source>
        <dbReference type="SAM" id="Phobius"/>
    </source>
</evidence>
<accession>A0ABZ0UVM6</accession>
<dbReference type="Pfam" id="PF05656">
    <property type="entry name" value="DUF805"/>
    <property type="match status" value="1"/>
</dbReference>
<dbReference type="PANTHER" id="PTHR34980">
    <property type="entry name" value="INNER MEMBRANE PROTEIN-RELATED-RELATED"/>
    <property type="match status" value="1"/>
</dbReference>
<keyword evidence="2" id="KW-0614">Plasmid</keyword>
<feature type="transmembrane region" description="Helical" evidence="1">
    <location>
        <begin position="55"/>
        <end position="74"/>
    </location>
</feature>
<keyword evidence="1" id="KW-0472">Membrane</keyword>
<keyword evidence="1" id="KW-0812">Transmembrane</keyword>
<dbReference type="RefSeq" id="WP_323739001.1">
    <property type="nucleotide sequence ID" value="NZ_CP112934.1"/>
</dbReference>
<name>A0ABZ0UVM6_9RICK</name>
<organism evidence="2 3">
    <name type="scientific">Candidatus Trichorickettsia mobilis</name>
    <dbReference type="NCBI Taxonomy" id="1346319"/>
    <lineage>
        <taxon>Bacteria</taxon>
        <taxon>Pseudomonadati</taxon>
        <taxon>Pseudomonadota</taxon>
        <taxon>Alphaproteobacteria</taxon>
        <taxon>Rickettsiales</taxon>
        <taxon>Rickettsiaceae</taxon>
        <taxon>Rickettsieae</taxon>
        <taxon>Candidatus Trichorickettsia</taxon>
    </lineage>
</organism>
<reference evidence="2 3" key="1">
    <citation type="submission" date="2022-10" db="EMBL/GenBank/DDBJ databases">
        <title>Host association and intracellularity evolved multiple times independently in the Rickettsiales.</title>
        <authorList>
            <person name="Castelli M."/>
            <person name="Nardi T."/>
            <person name="Gammuto L."/>
            <person name="Bellinzona G."/>
            <person name="Sabaneyeva E."/>
            <person name="Potekhin A."/>
            <person name="Serra V."/>
            <person name="Petroni G."/>
            <person name="Sassera D."/>
        </authorList>
    </citation>
    <scope>NUCLEOTIDE SEQUENCE [LARGE SCALE GENOMIC DNA]</scope>
    <source>
        <strain evidence="2 3">Kr 154-4</strain>
        <plasmid evidence="2 3">unnamed2</plasmid>
    </source>
</reference>
<protein>
    <submittedName>
        <fullName evidence="2">DUF805 domain-containing protein</fullName>
    </submittedName>
</protein>
<geneLocation type="plasmid" evidence="2 3">
    <name>unnamed2</name>
</geneLocation>
<sequence>MWNNIYNLLFNKFFTFKGRSDRKEYILKSLLFILCFIIWSYSGNFSSNNNFLLKLYEIIIFILLLIMFLQSIPLNVRRLHDVNCSGWWTLISFIPFGQPVMLFLMIIKGTSGTNKYGEEPTYELPT</sequence>
<dbReference type="EMBL" id="CP112934">
    <property type="protein sequence ID" value="WPY01556.1"/>
    <property type="molecule type" value="Genomic_DNA"/>
</dbReference>
<dbReference type="InterPro" id="IPR008523">
    <property type="entry name" value="DUF805"/>
</dbReference>
<gene>
    <name evidence="2" type="ORF">Trichorick_01469</name>
</gene>
<feature type="transmembrane region" description="Helical" evidence="1">
    <location>
        <begin position="86"/>
        <end position="107"/>
    </location>
</feature>
<evidence type="ECO:0000313" key="2">
    <source>
        <dbReference type="EMBL" id="WPY01556.1"/>
    </source>
</evidence>
<dbReference type="Proteomes" id="UP001326613">
    <property type="component" value="Plasmid unnamed2"/>
</dbReference>